<name>A0A6J3M1H0_9PEZI</name>
<dbReference type="OrthoDB" id="2522565at2759"/>
<organism evidence="3">
    <name type="scientific">Dissoconium aciculare CBS 342.82</name>
    <dbReference type="NCBI Taxonomy" id="1314786"/>
    <lineage>
        <taxon>Eukaryota</taxon>
        <taxon>Fungi</taxon>
        <taxon>Dikarya</taxon>
        <taxon>Ascomycota</taxon>
        <taxon>Pezizomycotina</taxon>
        <taxon>Dothideomycetes</taxon>
        <taxon>Dothideomycetidae</taxon>
        <taxon>Mycosphaerellales</taxon>
        <taxon>Dissoconiaceae</taxon>
        <taxon>Dissoconium</taxon>
    </lineage>
</organism>
<reference evidence="3" key="3">
    <citation type="submission" date="2025-08" db="UniProtKB">
        <authorList>
            <consortium name="RefSeq"/>
        </authorList>
    </citation>
    <scope>IDENTIFICATION</scope>
    <source>
        <strain evidence="3">CBS 342.82</strain>
    </source>
</reference>
<accession>A0A6J3M1H0</accession>
<keyword evidence="1" id="KW-0732">Signal</keyword>
<feature type="chain" id="PRO_5026963011" evidence="1">
    <location>
        <begin position="19"/>
        <end position="468"/>
    </location>
</feature>
<proteinExistence type="predicted"/>
<evidence type="ECO:0000256" key="1">
    <source>
        <dbReference type="SAM" id="SignalP"/>
    </source>
</evidence>
<reference evidence="3" key="1">
    <citation type="submission" date="2020-01" db="EMBL/GenBank/DDBJ databases">
        <authorList>
            <consortium name="DOE Joint Genome Institute"/>
            <person name="Haridas S."/>
            <person name="Albert R."/>
            <person name="Binder M."/>
            <person name="Bloem J."/>
            <person name="Labutti K."/>
            <person name="Salamov A."/>
            <person name="Andreopoulos B."/>
            <person name="Baker S.E."/>
            <person name="Barry K."/>
            <person name="Bills G."/>
            <person name="Bluhm B.H."/>
            <person name="Cannon C."/>
            <person name="Castanera R."/>
            <person name="Culley D.E."/>
            <person name="Daum C."/>
            <person name="Ezra D."/>
            <person name="Gonzalez J.B."/>
            <person name="Henrissat B."/>
            <person name="Kuo A."/>
            <person name="Liang C."/>
            <person name="Lipzen A."/>
            <person name="Lutzoni F."/>
            <person name="Magnuson J."/>
            <person name="Mondo S."/>
            <person name="Nolan M."/>
            <person name="Ohm R."/>
            <person name="Pangilinan J."/>
            <person name="Park H.-J."/>
            <person name="Ramirez L."/>
            <person name="Alfaro M."/>
            <person name="Sun H."/>
            <person name="Tritt A."/>
            <person name="Yoshinaga Y."/>
            <person name="Zwiers L.-H."/>
            <person name="Turgeon B.G."/>
            <person name="Goodwin S.B."/>
            <person name="Spatafora J.W."/>
            <person name="Crous P.W."/>
            <person name="Grigoriev I.V."/>
        </authorList>
    </citation>
    <scope>NUCLEOTIDE SEQUENCE</scope>
    <source>
        <strain evidence="3">CBS 342.82</strain>
    </source>
</reference>
<evidence type="ECO:0000313" key="2">
    <source>
        <dbReference type="Proteomes" id="UP000504637"/>
    </source>
</evidence>
<keyword evidence="2" id="KW-1185">Reference proteome</keyword>
<dbReference type="AlphaFoldDB" id="A0A6J3M1H0"/>
<dbReference type="GeneID" id="54359508"/>
<dbReference type="Proteomes" id="UP000504637">
    <property type="component" value="Unplaced"/>
</dbReference>
<feature type="signal peptide" evidence="1">
    <location>
        <begin position="1"/>
        <end position="18"/>
    </location>
</feature>
<gene>
    <name evidence="3" type="ORF">K489DRAFT_323628</name>
</gene>
<evidence type="ECO:0000313" key="3">
    <source>
        <dbReference type="RefSeq" id="XP_033457798.1"/>
    </source>
</evidence>
<dbReference type="RefSeq" id="XP_033457798.1">
    <property type="nucleotide sequence ID" value="XM_033601708.1"/>
</dbReference>
<reference evidence="3" key="2">
    <citation type="submission" date="2020-04" db="EMBL/GenBank/DDBJ databases">
        <authorList>
            <consortium name="NCBI Genome Project"/>
        </authorList>
    </citation>
    <scope>NUCLEOTIDE SEQUENCE</scope>
    <source>
        <strain evidence="3">CBS 342.82</strain>
    </source>
</reference>
<protein>
    <submittedName>
        <fullName evidence="3">Uncharacterized protein</fullName>
    </submittedName>
</protein>
<sequence length="468" mass="53093">MTILTAVLVLAIITTIYINPSFTQTTSDHFGKAIPGSGASFAQEELDYEKGVAKPVPYTIDYDLHEIKIGNVSDTHYLVKSISGEDGKYVTLDFLGHTGLNPSIIPHPYIKNHFMMVAQRDKDERTFSPFFAEMWCEAIWNGKTLRCNESTSILPVTFSTSNNCDGKKDGMLAMLNMNIGPHDARVFMGPKSSPYIMYGSQSDHDDMCFGQWLQDLRLLVEWGPFIDKSIPFAHAVSIRRPPPHRPVEKNYFIFWGPDDEMYAHYDLEPRRSFSKIDVAGQHSGNLARKAAATDDPCWERFVKETAFSNGTHQATNSLSVTMCNRADPACKPTAANTKIFTIFQKKLSYAGHAYYLPYVMIFDSTPPFAIRSLSAKPFWIHGQRAGGEPMKPEEMRTVHGMIDYAAYQHEMLYITSINWKVQELDYHGYMDDVLWLAFGREDTWMAAIDVTPEMLFGDMEEMIHCQAE</sequence>